<proteinExistence type="predicted"/>
<evidence type="ECO:0000313" key="2">
    <source>
        <dbReference type="EMBL" id="KAJ7407129.1"/>
    </source>
</evidence>
<reference evidence="2" key="1">
    <citation type="submission" date="2019-10" db="EMBL/GenBank/DDBJ databases">
        <authorList>
            <person name="Soares A.E.R."/>
            <person name="Aleixo A."/>
            <person name="Schneider P."/>
            <person name="Miyaki C.Y."/>
            <person name="Schneider M.P."/>
            <person name="Mello C."/>
            <person name="Vasconcelos A.T.R."/>
        </authorList>
    </citation>
    <scope>NUCLEOTIDE SEQUENCE</scope>
    <source>
        <tissue evidence="2">Muscle</tissue>
    </source>
</reference>
<accession>A0ABQ9CW20</accession>
<protein>
    <submittedName>
        <fullName evidence="2">Uncharacterized protein</fullName>
    </submittedName>
</protein>
<organism evidence="2 3">
    <name type="scientific">Willisornis vidua</name>
    <name type="common">Xingu scale-backed antbird</name>
    <dbReference type="NCBI Taxonomy" id="1566151"/>
    <lineage>
        <taxon>Eukaryota</taxon>
        <taxon>Metazoa</taxon>
        <taxon>Chordata</taxon>
        <taxon>Craniata</taxon>
        <taxon>Vertebrata</taxon>
        <taxon>Euteleostomi</taxon>
        <taxon>Archelosauria</taxon>
        <taxon>Archosauria</taxon>
        <taxon>Dinosauria</taxon>
        <taxon>Saurischia</taxon>
        <taxon>Theropoda</taxon>
        <taxon>Coelurosauria</taxon>
        <taxon>Aves</taxon>
        <taxon>Neognathae</taxon>
        <taxon>Neoaves</taxon>
        <taxon>Telluraves</taxon>
        <taxon>Australaves</taxon>
        <taxon>Passeriformes</taxon>
        <taxon>Thamnophilidae</taxon>
        <taxon>Willisornis</taxon>
    </lineage>
</organism>
<dbReference type="Proteomes" id="UP001145742">
    <property type="component" value="Unassembled WGS sequence"/>
</dbReference>
<name>A0ABQ9CW20_9PASS</name>
<comment type="caution">
    <text evidence="2">The sequence shown here is derived from an EMBL/GenBank/DDBJ whole genome shotgun (WGS) entry which is preliminary data.</text>
</comment>
<dbReference type="EMBL" id="WHWB01034618">
    <property type="protein sequence ID" value="KAJ7407129.1"/>
    <property type="molecule type" value="Genomic_DNA"/>
</dbReference>
<feature type="compositionally biased region" description="Basic and acidic residues" evidence="1">
    <location>
        <begin position="147"/>
        <end position="162"/>
    </location>
</feature>
<sequence>MYFRATTVSSRTPDLFARPTEEIKPIPHLSTWTIAYSTKLVGSSQGTPHMVLKERGVIATPCPPFPMQSKLQISSGGRVRSHHSTFVASCPDGQRPPRSYSHCQVKVAEEECELQPTLTVSAKSNADTELSFPSLYSPDSGTPDAENNQKKEVPYQVRDSTE</sequence>
<evidence type="ECO:0000256" key="1">
    <source>
        <dbReference type="SAM" id="MobiDB-lite"/>
    </source>
</evidence>
<evidence type="ECO:0000313" key="3">
    <source>
        <dbReference type="Proteomes" id="UP001145742"/>
    </source>
</evidence>
<gene>
    <name evidence="2" type="ORF">WISP_128429</name>
</gene>
<feature type="region of interest" description="Disordered" evidence="1">
    <location>
        <begin position="123"/>
        <end position="162"/>
    </location>
</feature>
<keyword evidence="3" id="KW-1185">Reference proteome</keyword>